<feature type="region of interest" description="Disordered" evidence="1">
    <location>
        <begin position="54"/>
        <end position="99"/>
    </location>
</feature>
<evidence type="ECO:0000313" key="2">
    <source>
        <dbReference type="EMBL" id="KAJ7654243.1"/>
    </source>
</evidence>
<keyword evidence="3" id="KW-1185">Reference proteome</keyword>
<protein>
    <submittedName>
        <fullName evidence="2">Uncharacterized protein</fullName>
    </submittedName>
</protein>
<proteinExistence type="predicted"/>
<evidence type="ECO:0000256" key="1">
    <source>
        <dbReference type="SAM" id="MobiDB-lite"/>
    </source>
</evidence>
<feature type="compositionally biased region" description="Basic residues" evidence="1">
    <location>
        <begin position="55"/>
        <end position="68"/>
    </location>
</feature>
<organism evidence="2 3">
    <name type="scientific">Mycena rosella</name>
    <name type="common">Pink bonnet</name>
    <name type="synonym">Agaricus rosellus</name>
    <dbReference type="NCBI Taxonomy" id="1033263"/>
    <lineage>
        <taxon>Eukaryota</taxon>
        <taxon>Fungi</taxon>
        <taxon>Dikarya</taxon>
        <taxon>Basidiomycota</taxon>
        <taxon>Agaricomycotina</taxon>
        <taxon>Agaricomycetes</taxon>
        <taxon>Agaricomycetidae</taxon>
        <taxon>Agaricales</taxon>
        <taxon>Marasmiineae</taxon>
        <taxon>Mycenaceae</taxon>
        <taxon>Mycena</taxon>
    </lineage>
</organism>
<dbReference type="EMBL" id="JARKIE010000325">
    <property type="protein sequence ID" value="KAJ7654243.1"/>
    <property type="molecule type" value="Genomic_DNA"/>
</dbReference>
<accession>A0AAD7CN30</accession>
<gene>
    <name evidence="2" type="ORF">B0H17DRAFT_387930</name>
</gene>
<name>A0AAD7CN30_MYCRO</name>
<dbReference type="Proteomes" id="UP001221757">
    <property type="component" value="Unassembled WGS sequence"/>
</dbReference>
<evidence type="ECO:0000313" key="3">
    <source>
        <dbReference type="Proteomes" id="UP001221757"/>
    </source>
</evidence>
<sequence length="99" mass="11288">MLRRALVVVPVSRVSLNRPGWATRTLSWTRQYTSKLLRRHVELSVNYKTGLMHSHYSRPSRRHLKSPRHPWCSPISRSTSSPCTNTIGGLRHSGGGRKS</sequence>
<comment type="caution">
    <text evidence="2">The sequence shown here is derived from an EMBL/GenBank/DDBJ whole genome shotgun (WGS) entry which is preliminary data.</text>
</comment>
<dbReference type="AlphaFoldDB" id="A0AAD7CN30"/>
<feature type="compositionally biased region" description="Polar residues" evidence="1">
    <location>
        <begin position="75"/>
        <end position="87"/>
    </location>
</feature>
<reference evidence="2" key="1">
    <citation type="submission" date="2023-03" db="EMBL/GenBank/DDBJ databases">
        <title>Massive genome expansion in bonnet fungi (Mycena s.s.) driven by repeated elements and novel gene families across ecological guilds.</title>
        <authorList>
            <consortium name="Lawrence Berkeley National Laboratory"/>
            <person name="Harder C.B."/>
            <person name="Miyauchi S."/>
            <person name="Viragh M."/>
            <person name="Kuo A."/>
            <person name="Thoen E."/>
            <person name="Andreopoulos B."/>
            <person name="Lu D."/>
            <person name="Skrede I."/>
            <person name="Drula E."/>
            <person name="Henrissat B."/>
            <person name="Morin E."/>
            <person name="Kohler A."/>
            <person name="Barry K."/>
            <person name="LaButti K."/>
            <person name="Morin E."/>
            <person name="Salamov A."/>
            <person name="Lipzen A."/>
            <person name="Mereny Z."/>
            <person name="Hegedus B."/>
            <person name="Baldrian P."/>
            <person name="Stursova M."/>
            <person name="Weitz H."/>
            <person name="Taylor A."/>
            <person name="Grigoriev I.V."/>
            <person name="Nagy L.G."/>
            <person name="Martin F."/>
            <person name="Kauserud H."/>
        </authorList>
    </citation>
    <scope>NUCLEOTIDE SEQUENCE</scope>
    <source>
        <strain evidence="2">CBHHK067</strain>
    </source>
</reference>